<protein>
    <submittedName>
        <fullName evidence="1">Uncharacterized protein</fullName>
    </submittedName>
</protein>
<comment type="caution">
    <text evidence="1">The sequence shown here is derived from an EMBL/GenBank/DDBJ whole genome shotgun (WGS) entry which is preliminary data.</text>
</comment>
<keyword evidence="2" id="KW-1185">Reference proteome</keyword>
<dbReference type="Proteomes" id="UP001165960">
    <property type="component" value="Unassembled WGS sequence"/>
</dbReference>
<dbReference type="EMBL" id="QTSX02006775">
    <property type="protein sequence ID" value="KAJ9052143.1"/>
    <property type="molecule type" value="Genomic_DNA"/>
</dbReference>
<name>A0ACC2RQ05_9FUNG</name>
<gene>
    <name evidence="1" type="ORF">DSO57_1037134</name>
</gene>
<proteinExistence type="predicted"/>
<evidence type="ECO:0000313" key="1">
    <source>
        <dbReference type="EMBL" id="KAJ9052143.1"/>
    </source>
</evidence>
<accession>A0ACC2RQ05</accession>
<evidence type="ECO:0000313" key="2">
    <source>
        <dbReference type="Proteomes" id="UP001165960"/>
    </source>
</evidence>
<sequence>MTTHALENLNDLQKFMVHTYHQLIVFITNKRRDDSISFKHLEVAKDLVIYDQVKFTNDDSLFLLHGDPNEVEERISYMQPRVILQSLRIRICPKILDRLCVIHVEVEERWVPLIHVLKIGTKKEGYVHALKTIKKEIQKIVI</sequence>
<organism evidence="1 2">
    <name type="scientific">Entomophthora muscae</name>
    <dbReference type="NCBI Taxonomy" id="34485"/>
    <lineage>
        <taxon>Eukaryota</taxon>
        <taxon>Fungi</taxon>
        <taxon>Fungi incertae sedis</taxon>
        <taxon>Zoopagomycota</taxon>
        <taxon>Entomophthoromycotina</taxon>
        <taxon>Entomophthoromycetes</taxon>
        <taxon>Entomophthorales</taxon>
        <taxon>Entomophthoraceae</taxon>
        <taxon>Entomophthora</taxon>
    </lineage>
</organism>
<reference evidence="1" key="1">
    <citation type="submission" date="2022-04" db="EMBL/GenBank/DDBJ databases">
        <title>Genome of the entomopathogenic fungus Entomophthora muscae.</title>
        <authorList>
            <person name="Elya C."/>
            <person name="Lovett B.R."/>
            <person name="Lee E."/>
            <person name="Macias A.M."/>
            <person name="Hajek A.E."/>
            <person name="De Bivort B.L."/>
            <person name="Kasson M.T."/>
            <person name="De Fine Licht H.H."/>
            <person name="Stajich J.E."/>
        </authorList>
    </citation>
    <scope>NUCLEOTIDE SEQUENCE</scope>
    <source>
        <strain evidence="1">Berkeley</strain>
    </source>
</reference>